<dbReference type="PANTHER" id="PTHR43155">
    <property type="entry name" value="CYCLIC DI-GMP PHOSPHODIESTERASE PA4108-RELATED"/>
    <property type="match status" value="1"/>
</dbReference>
<dbReference type="Proteomes" id="UP000215509">
    <property type="component" value="Unassembled WGS sequence"/>
</dbReference>
<dbReference type="AlphaFoldDB" id="A0A229UVJ3"/>
<evidence type="ECO:0000313" key="3">
    <source>
        <dbReference type="Proteomes" id="UP000215509"/>
    </source>
</evidence>
<dbReference type="PROSITE" id="PS51832">
    <property type="entry name" value="HD_GYP"/>
    <property type="match status" value="1"/>
</dbReference>
<keyword evidence="3" id="KW-1185">Reference proteome</keyword>
<dbReference type="PANTHER" id="PTHR43155:SF2">
    <property type="entry name" value="CYCLIC DI-GMP PHOSPHODIESTERASE PA4108"/>
    <property type="match status" value="1"/>
</dbReference>
<name>A0A229UVJ3_9BACL</name>
<comment type="caution">
    <text evidence="2">The sequence shown here is derived from an EMBL/GenBank/DDBJ whole genome shotgun (WGS) entry which is preliminary data.</text>
</comment>
<feature type="domain" description="HD-GYP" evidence="1">
    <location>
        <begin position="1"/>
        <end position="194"/>
    </location>
</feature>
<dbReference type="SMART" id="SM00471">
    <property type="entry name" value="HDc"/>
    <property type="match status" value="1"/>
</dbReference>
<dbReference type="CDD" id="cd00077">
    <property type="entry name" value="HDc"/>
    <property type="match status" value="1"/>
</dbReference>
<dbReference type="InterPro" id="IPR003607">
    <property type="entry name" value="HD/PDEase_dom"/>
</dbReference>
<dbReference type="EMBL" id="NMQW01000008">
    <property type="protein sequence ID" value="OXM87301.1"/>
    <property type="molecule type" value="Genomic_DNA"/>
</dbReference>
<dbReference type="InterPro" id="IPR037522">
    <property type="entry name" value="HD_GYP_dom"/>
</dbReference>
<dbReference type="RefSeq" id="WP_094014049.1">
    <property type="nucleotide sequence ID" value="NZ_NMQW01000008.1"/>
</dbReference>
<accession>A0A229UVJ3</accession>
<protein>
    <submittedName>
        <fullName evidence="2">Diguanylate cyclase</fullName>
    </submittedName>
</protein>
<dbReference type="Pfam" id="PF13487">
    <property type="entry name" value="HD_5"/>
    <property type="match status" value="1"/>
</dbReference>
<dbReference type="SUPFAM" id="SSF109604">
    <property type="entry name" value="HD-domain/PDEase-like"/>
    <property type="match status" value="1"/>
</dbReference>
<evidence type="ECO:0000313" key="2">
    <source>
        <dbReference type="EMBL" id="OXM87301.1"/>
    </source>
</evidence>
<evidence type="ECO:0000259" key="1">
    <source>
        <dbReference type="PROSITE" id="PS51832"/>
    </source>
</evidence>
<organism evidence="2 3">
    <name type="scientific">Paenibacillus rigui</name>
    <dbReference type="NCBI Taxonomy" id="554312"/>
    <lineage>
        <taxon>Bacteria</taxon>
        <taxon>Bacillati</taxon>
        <taxon>Bacillota</taxon>
        <taxon>Bacilli</taxon>
        <taxon>Bacillales</taxon>
        <taxon>Paenibacillaceae</taxon>
        <taxon>Paenibacillus</taxon>
    </lineage>
</organism>
<reference evidence="2 3" key="1">
    <citation type="submission" date="2017-07" db="EMBL/GenBank/DDBJ databases">
        <title>Genome sequencing and assembly of Paenibacillus rigui.</title>
        <authorList>
            <person name="Mayilraj S."/>
        </authorList>
    </citation>
    <scope>NUCLEOTIDE SEQUENCE [LARGE SCALE GENOMIC DNA]</scope>
    <source>
        <strain evidence="2 3">JCM 16352</strain>
    </source>
</reference>
<dbReference type="Gene3D" id="1.10.3210.10">
    <property type="entry name" value="Hypothetical protein af1432"/>
    <property type="match status" value="1"/>
</dbReference>
<sequence length="215" mass="24713">MKDAVHPILDRLLDKDKETYEHVLRVGTLAHCWTSQLELLEYEEREAFVAGCFIHDIGKILIDTNILQKTSKLDREEWTLMRMHPELGVTLLSIEEIKNPNILDIVMYHHERWDGLGYPQGLQGTNIPKLARMCSIIDAFDAMLSDRPYKKGMSLEEAKAELLAQAGIQFDEMYVKQFLSLPDHLLHHPTLDDLEQMELQGTILMSILPKMGSCL</sequence>
<proteinExistence type="predicted"/>
<dbReference type="OrthoDB" id="9759601at2"/>
<gene>
    <name evidence="2" type="ORF">CF651_06625</name>
</gene>